<protein>
    <submittedName>
        <fullName evidence="1">Uncharacterized protein</fullName>
    </submittedName>
</protein>
<dbReference type="Proteomes" id="UP000059188">
    <property type="component" value="Unassembled WGS sequence"/>
</dbReference>
<organism evidence="1 2">
    <name type="scientific">Thanatephorus cucumeris (strain AG1-IB / isolate 7/3/14)</name>
    <name type="common">Lettuce bottom rot fungus</name>
    <name type="synonym">Rhizoctonia solani</name>
    <dbReference type="NCBI Taxonomy" id="1108050"/>
    <lineage>
        <taxon>Eukaryota</taxon>
        <taxon>Fungi</taxon>
        <taxon>Dikarya</taxon>
        <taxon>Basidiomycota</taxon>
        <taxon>Agaricomycotina</taxon>
        <taxon>Agaricomycetes</taxon>
        <taxon>Cantharellales</taxon>
        <taxon>Ceratobasidiaceae</taxon>
        <taxon>Rhizoctonia</taxon>
        <taxon>Rhizoctonia solani AG-1</taxon>
    </lineage>
</organism>
<dbReference type="EMBL" id="LN679275">
    <property type="protein sequence ID" value="CEL54645.1"/>
    <property type="molecule type" value="Genomic_DNA"/>
</dbReference>
<evidence type="ECO:0000313" key="1">
    <source>
        <dbReference type="EMBL" id="CEL54645.1"/>
    </source>
</evidence>
<keyword evidence="2" id="KW-1185">Reference proteome</keyword>
<sequence length="82" mass="9159">MIAVWRWRCFSPEESICCKVVCERVGHVRNYVCQVARQEIAGIGGEHLLSPDPAGIDHKICPSEGSPELVTRRCGEKWTCSS</sequence>
<proteinExistence type="predicted"/>
<evidence type="ECO:0000313" key="2">
    <source>
        <dbReference type="Proteomes" id="UP000059188"/>
    </source>
</evidence>
<accession>A0A0B7FAU4</accession>
<gene>
    <name evidence="1" type="ORF">RSOLAG1IB_11735</name>
</gene>
<reference evidence="1 2" key="1">
    <citation type="submission" date="2014-11" db="EMBL/GenBank/DDBJ databases">
        <authorList>
            <person name="Wibberg Daniel"/>
        </authorList>
    </citation>
    <scope>NUCLEOTIDE SEQUENCE [LARGE SCALE GENOMIC DNA]</scope>
    <source>
        <strain evidence="1">Rhizoctonia solani AG1-IB 7/3/14</strain>
    </source>
</reference>
<name>A0A0B7FAU4_THACB</name>
<dbReference type="AlphaFoldDB" id="A0A0B7FAU4"/>